<reference evidence="4" key="1">
    <citation type="submission" date="2023-10" db="EMBL/GenBank/DDBJ databases">
        <authorList>
            <person name="Domelevo Entfellner J.-B."/>
        </authorList>
    </citation>
    <scope>NUCLEOTIDE SEQUENCE</scope>
</reference>
<dbReference type="Gramene" id="rna-AYBTSS11_LOCUS10579">
    <property type="protein sequence ID" value="CAJ1941956.1"/>
    <property type="gene ID" value="gene-AYBTSS11_LOCUS10579"/>
</dbReference>
<name>A0AA86SFL8_9FABA</name>
<dbReference type="GO" id="GO:0016597">
    <property type="term" value="F:amino acid binding"/>
    <property type="evidence" value="ECO:0007669"/>
    <property type="project" value="UniProtKB-UniRule"/>
</dbReference>
<gene>
    <name evidence="4" type="ORF">AYBTSS11_LOCUS10579</name>
</gene>
<protein>
    <recommendedName>
        <fullName evidence="2">ACT domain-containing protein ACR</fullName>
    </recommendedName>
    <alternativeName>
        <fullName evidence="2">Protein ACT DOMAIN REPEATS</fullName>
    </alternativeName>
</protein>
<evidence type="ECO:0000256" key="1">
    <source>
        <dbReference type="ARBA" id="ARBA00022737"/>
    </source>
</evidence>
<dbReference type="PROSITE" id="PS51671">
    <property type="entry name" value="ACT"/>
    <property type="match status" value="1"/>
</dbReference>
<organism evidence="4 5">
    <name type="scientific">Sphenostylis stenocarpa</name>
    <dbReference type="NCBI Taxonomy" id="92480"/>
    <lineage>
        <taxon>Eukaryota</taxon>
        <taxon>Viridiplantae</taxon>
        <taxon>Streptophyta</taxon>
        <taxon>Embryophyta</taxon>
        <taxon>Tracheophyta</taxon>
        <taxon>Spermatophyta</taxon>
        <taxon>Magnoliopsida</taxon>
        <taxon>eudicotyledons</taxon>
        <taxon>Gunneridae</taxon>
        <taxon>Pentapetalae</taxon>
        <taxon>rosids</taxon>
        <taxon>fabids</taxon>
        <taxon>Fabales</taxon>
        <taxon>Fabaceae</taxon>
        <taxon>Papilionoideae</taxon>
        <taxon>50 kb inversion clade</taxon>
        <taxon>NPAAA clade</taxon>
        <taxon>indigoferoid/millettioid clade</taxon>
        <taxon>Phaseoleae</taxon>
        <taxon>Sphenostylis</taxon>
    </lineage>
</organism>
<evidence type="ECO:0000313" key="5">
    <source>
        <dbReference type="Proteomes" id="UP001189624"/>
    </source>
</evidence>
<evidence type="ECO:0000259" key="3">
    <source>
        <dbReference type="PROSITE" id="PS51671"/>
    </source>
</evidence>
<dbReference type="SUPFAM" id="SSF55021">
    <property type="entry name" value="ACT-like"/>
    <property type="match status" value="1"/>
</dbReference>
<dbReference type="EMBL" id="OY731400">
    <property type="protein sequence ID" value="CAJ1941956.1"/>
    <property type="molecule type" value="Genomic_DNA"/>
</dbReference>
<proteinExistence type="predicted"/>
<keyword evidence="1 2" id="KW-0677">Repeat</keyword>
<feature type="domain" description="ACT" evidence="3">
    <location>
        <begin position="81"/>
        <end position="161"/>
    </location>
</feature>
<keyword evidence="5" id="KW-1185">Reference proteome</keyword>
<dbReference type="InterPro" id="IPR045865">
    <property type="entry name" value="ACT-like_dom_sf"/>
</dbReference>
<comment type="function">
    <text evidence="2">Binds amino acids.</text>
</comment>
<evidence type="ECO:0000313" key="4">
    <source>
        <dbReference type="EMBL" id="CAJ1941956.1"/>
    </source>
</evidence>
<dbReference type="InterPro" id="IPR040217">
    <property type="entry name" value="ACR1-12"/>
</dbReference>
<dbReference type="Proteomes" id="UP001189624">
    <property type="component" value="Chromosome 3"/>
</dbReference>
<dbReference type="AlphaFoldDB" id="A0AA86SFL8"/>
<evidence type="ECO:0000256" key="2">
    <source>
        <dbReference type="RuleBase" id="RU369043"/>
    </source>
</evidence>
<accession>A0AA86SFL8</accession>
<dbReference type="InterPro" id="IPR002912">
    <property type="entry name" value="ACT_dom"/>
</dbReference>
<dbReference type="PANTHER" id="PTHR31096">
    <property type="entry name" value="ACT DOMAIN-CONTAINING PROTEIN ACR4-RELATED"/>
    <property type="match status" value="1"/>
</dbReference>
<dbReference type="PANTHER" id="PTHR31096:SF22">
    <property type="entry name" value="ACT DOMAIN-CONTAINING PROTEIN ACR4"/>
    <property type="match status" value="1"/>
</dbReference>
<sequence>MQYVVFHANIDSKGSNAYQVPVKSDAERQRVIQCLEGAIKSRVSELHGTSLAFTTAMKLDGSLFPSVNKTNNLFVAHSGFEARIKRKGRVGLLSDVTRIIRENSLMVTRTEVTTKGGKAVNTFYVGGASGCPVESKIIESIHQAIGNTILKVKRKPEKLKPAPQDSPTRFLSGSLFKSKSHANFGLVKSYS</sequence>